<evidence type="ECO:0000256" key="1">
    <source>
        <dbReference type="SAM" id="Coils"/>
    </source>
</evidence>
<reference evidence="5" key="3">
    <citation type="submission" date="2025-08" db="UniProtKB">
        <authorList>
            <consortium name="RefSeq"/>
        </authorList>
    </citation>
    <scope>IDENTIFICATION</scope>
    <source>
        <tissue evidence="5">Whole organism</tissue>
    </source>
</reference>
<evidence type="ECO:0000259" key="3">
    <source>
        <dbReference type="Pfam" id="PF10180"/>
    </source>
</evidence>
<feature type="compositionally biased region" description="Acidic residues" evidence="2">
    <location>
        <begin position="80"/>
        <end position="95"/>
    </location>
</feature>
<dbReference type="RefSeq" id="XP_017862997.1">
    <property type="nucleotide sequence ID" value="XM_018007508.1"/>
</dbReference>
<dbReference type="PANTHER" id="PTHR22306">
    <property type="entry name" value="CHROMOSOME 7 OPEN READING FRAME 50"/>
    <property type="match status" value="1"/>
</dbReference>
<feature type="region of interest" description="Disordered" evidence="2">
    <location>
        <begin position="1"/>
        <end position="146"/>
    </location>
</feature>
<evidence type="ECO:0000256" key="2">
    <source>
        <dbReference type="SAM" id="MobiDB-lite"/>
    </source>
</evidence>
<feature type="compositionally biased region" description="Basic and acidic residues" evidence="2">
    <location>
        <begin position="63"/>
        <end position="79"/>
    </location>
</feature>
<gene>
    <name evidence="5" type="primary">LOC108613788</name>
</gene>
<reference evidence="4" key="1">
    <citation type="journal article" date="1997" name="Nucleic Acids Res.">
        <title>tRNAscan-SE: a program for improved detection of transfer RNA genes in genomic sequence.</title>
        <authorList>
            <person name="Lowe T.M."/>
            <person name="Eddy S.R."/>
        </authorList>
    </citation>
    <scope>NUCLEOTIDE SEQUENCE [LARGE SCALE GENOMIC DNA]</scope>
</reference>
<dbReference type="PANTHER" id="PTHR22306:SF2">
    <property type="entry name" value="CHROMOSOME 7 OPEN READING FRAME 50"/>
    <property type="match status" value="1"/>
</dbReference>
<feature type="compositionally biased region" description="Basic residues" evidence="2">
    <location>
        <begin position="10"/>
        <end position="20"/>
    </location>
</feature>
<dbReference type="Pfam" id="PF10180">
    <property type="entry name" value="WKF"/>
    <property type="match status" value="1"/>
</dbReference>
<keyword evidence="4" id="KW-1185">Reference proteome</keyword>
<sequence length="243" mass="28308">MARTELEMKKQKRKAKKRKHETQAGPSDDEVANKSLIVEDQVAAGTQKEEKQAKKNKAAKRRQQSDQDAIKEKRSKQIEEPEEDAVEDEELDDMPTADQLEQAAKPENSNAIVTVRQKKKQKHLQRLEEQKDQNADKESKRNEEYLRKWRDSRQDWKFEKLRQISIQQTAFNEKKLSADIWPIALEYLAGSKGAAKATIIKLAEDAIQEMDKQCEELSEEAERQEIVDSVRYQRARNLLQSFD</sequence>
<evidence type="ECO:0000313" key="5">
    <source>
        <dbReference type="RefSeq" id="XP_017862997.1"/>
    </source>
</evidence>
<dbReference type="InterPro" id="IPR019327">
    <property type="entry name" value="WKF"/>
</dbReference>
<reference evidence="4" key="2">
    <citation type="journal article" date="2016" name="G3 (Bethesda)">
        <title>Genome Evolution in Three Species of Cactophilic Drosophila.</title>
        <authorList>
            <person name="Sanchez-Flores A."/>
            <person name="Penazola F."/>
            <person name="Carpinteyro-Ponce J."/>
            <person name="Nazario-Yepiz N."/>
            <person name="Abreu-Goodger C."/>
            <person name="Machado C.A."/>
            <person name="Markow T.A."/>
        </authorList>
    </citation>
    <scope>NUCLEOTIDE SEQUENCE [LARGE SCALE GENOMIC DNA]</scope>
</reference>
<feature type="compositionally biased region" description="Basic and acidic residues" evidence="2">
    <location>
        <begin position="125"/>
        <end position="146"/>
    </location>
</feature>
<name>A0ABM1P711_DROAR</name>
<organism evidence="4 5">
    <name type="scientific">Drosophila arizonae</name>
    <name type="common">Fruit fly</name>
    <dbReference type="NCBI Taxonomy" id="7263"/>
    <lineage>
        <taxon>Eukaryota</taxon>
        <taxon>Metazoa</taxon>
        <taxon>Ecdysozoa</taxon>
        <taxon>Arthropoda</taxon>
        <taxon>Hexapoda</taxon>
        <taxon>Insecta</taxon>
        <taxon>Pterygota</taxon>
        <taxon>Neoptera</taxon>
        <taxon>Endopterygota</taxon>
        <taxon>Diptera</taxon>
        <taxon>Brachycera</taxon>
        <taxon>Muscomorpha</taxon>
        <taxon>Ephydroidea</taxon>
        <taxon>Drosophilidae</taxon>
        <taxon>Drosophila</taxon>
    </lineage>
</organism>
<dbReference type="Proteomes" id="UP000694904">
    <property type="component" value="Chromosome 4"/>
</dbReference>
<protein>
    <submittedName>
        <fullName evidence="5">Uncharacterized protein C7orf50 homolog</fullName>
    </submittedName>
</protein>
<evidence type="ECO:0000313" key="4">
    <source>
        <dbReference type="Proteomes" id="UP000694904"/>
    </source>
</evidence>
<feature type="coiled-coil region" evidence="1">
    <location>
        <begin position="200"/>
        <end position="227"/>
    </location>
</feature>
<feature type="domain" description="WKF" evidence="3">
    <location>
        <begin position="144"/>
        <end position="205"/>
    </location>
</feature>
<dbReference type="GeneID" id="108613788"/>
<accession>A0ABM1P711</accession>
<keyword evidence="1" id="KW-0175">Coiled coil</keyword>
<proteinExistence type="predicted"/>